<dbReference type="PANTHER" id="PTHR47307:SF1">
    <property type="entry name" value="GLUTATHIONE-REGULATED POTASSIUM-EFFLUX SYSTEM ANCILLARY PROTEIN KEFG"/>
    <property type="match status" value="1"/>
</dbReference>
<comment type="subcellular location">
    <subcellularLocation>
        <location evidence="6">Cell inner membrane</location>
        <topology evidence="6">Peripheral membrane protein</topology>
        <orientation evidence="6">Cytoplasmic side</orientation>
    </subcellularLocation>
</comment>
<dbReference type="SUPFAM" id="SSF52218">
    <property type="entry name" value="Flavoproteins"/>
    <property type="match status" value="1"/>
</dbReference>
<dbReference type="PATRIC" id="fig|1141660.3.peg.623"/>
<comment type="subunit">
    <text evidence="6">Interacts with KefB.</text>
</comment>
<accession>K8WUC8</accession>
<dbReference type="GO" id="GO:0010181">
    <property type="term" value="F:FMN binding"/>
    <property type="evidence" value="ECO:0007669"/>
    <property type="project" value="TreeGrafter"/>
</dbReference>
<dbReference type="PANTHER" id="PTHR47307">
    <property type="entry name" value="GLUTATHIONE-REGULATED POTASSIUM-EFFLUX SYSTEM ANCILLARY PROTEIN KEFG"/>
    <property type="match status" value="1"/>
</dbReference>
<dbReference type="EMBL" id="AKKN01000003">
    <property type="protein sequence ID" value="EKT61037.1"/>
    <property type="molecule type" value="Genomic_DNA"/>
</dbReference>
<evidence type="ECO:0000259" key="7">
    <source>
        <dbReference type="Pfam" id="PF02525"/>
    </source>
</evidence>
<dbReference type="NCBIfam" id="NF003430">
    <property type="entry name" value="PRK04930.1"/>
    <property type="match status" value="1"/>
</dbReference>
<dbReference type="GO" id="GO:0009055">
    <property type="term" value="F:electron transfer activity"/>
    <property type="evidence" value="ECO:0007669"/>
    <property type="project" value="TreeGrafter"/>
</dbReference>
<comment type="function">
    <text evidence="6">Regulatory subunit of a potassium efflux system that confers protection against electrophiles. Required for full activity of KefB.</text>
</comment>
<dbReference type="RefSeq" id="WP_008914495.1">
    <property type="nucleotide sequence ID" value="NZ_CM001773.1"/>
</dbReference>
<comment type="caution">
    <text evidence="8">The sequence shown here is derived from an EMBL/GenBank/DDBJ whole genome shotgun (WGS) entry which is preliminary data.</text>
</comment>
<dbReference type="InterPro" id="IPR003680">
    <property type="entry name" value="Flavodoxin_fold"/>
</dbReference>
<evidence type="ECO:0000256" key="1">
    <source>
        <dbReference type="ARBA" id="ARBA00022475"/>
    </source>
</evidence>
<name>K8WUC8_9GAMM</name>
<dbReference type="InterPro" id="IPR029039">
    <property type="entry name" value="Flavoprotein-like_sf"/>
</dbReference>
<evidence type="ECO:0000256" key="5">
    <source>
        <dbReference type="ARBA" id="ARBA00023136"/>
    </source>
</evidence>
<evidence type="ECO:0000313" key="9">
    <source>
        <dbReference type="Proteomes" id="UP000010290"/>
    </source>
</evidence>
<dbReference type="InterPro" id="IPR023947">
    <property type="entry name" value="K_H_efflux_KefG"/>
</dbReference>
<evidence type="ECO:0000256" key="2">
    <source>
        <dbReference type="ARBA" id="ARBA00022519"/>
    </source>
</evidence>
<keyword evidence="9" id="KW-1185">Reference proteome</keyword>
<dbReference type="Pfam" id="PF02525">
    <property type="entry name" value="Flavodoxin_2"/>
    <property type="match status" value="1"/>
</dbReference>
<sequence>MSIMPKVLILYAHPDPEESIANKALLAAIEDLEHVTVHDLYATYPDYFIDVNAEQKLLCQYDIIVFQHPFYTYSCPALLKEWFDRVLTRRFATDLGYQKLKGKYWHSIITTGEPQEAYQHGGYNRFPLTEILRPFELTAAMCDMQWLEPRIIYAARRQNKQDMQQTILAYRQWFLQPLIQEEGHLDG</sequence>
<keyword evidence="3 6" id="KW-0560">Oxidoreductase</keyword>
<dbReference type="InterPro" id="IPR046980">
    <property type="entry name" value="KefG/KefF"/>
</dbReference>
<organism evidence="8 9">
    <name type="scientific">Providencia sneebia DSM 19967</name>
    <dbReference type="NCBI Taxonomy" id="1141660"/>
    <lineage>
        <taxon>Bacteria</taxon>
        <taxon>Pseudomonadati</taxon>
        <taxon>Pseudomonadota</taxon>
        <taxon>Gammaproteobacteria</taxon>
        <taxon>Enterobacterales</taxon>
        <taxon>Morganellaceae</taxon>
        <taxon>Providencia</taxon>
    </lineage>
</organism>
<keyword evidence="2 6" id="KW-0997">Cell inner membrane</keyword>
<dbReference type="FunFam" id="3.40.50.360:FF:000013">
    <property type="entry name" value="Glutathione-regulated potassium-efflux system ancillary protein KefG"/>
    <property type="match status" value="1"/>
</dbReference>
<comment type="catalytic activity">
    <reaction evidence="6">
        <text>a quinone + NADPH + H(+) = a quinol + NADP(+)</text>
        <dbReference type="Rhea" id="RHEA:46164"/>
        <dbReference type="ChEBI" id="CHEBI:15378"/>
        <dbReference type="ChEBI" id="CHEBI:24646"/>
        <dbReference type="ChEBI" id="CHEBI:57783"/>
        <dbReference type="ChEBI" id="CHEBI:58349"/>
        <dbReference type="ChEBI" id="CHEBI:132124"/>
        <dbReference type="EC" id="1.6.5.2"/>
    </reaction>
</comment>
<comment type="catalytic activity">
    <reaction evidence="6">
        <text>a quinone + NADH + H(+) = a quinol + NAD(+)</text>
        <dbReference type="Rhea" id="RHEA:46160"/>
        <dbReference type="ChEBI" id="CHEBI:15378"/>
        <dbReference type="ChEBI" id="CHEBI:24646"/>
        <dbReference type="ChEBI" id="CHEBI:57540"/>
        <dbReference type="ChEBI" id="CHEBI:57945"/>
        <dbReference type="ChEBI" id="CHEBI:132124"/>
        <dbReference type="EC" id="1.6.5.2"/>
    </reaction>
</comment>
<keyword evidence="4 6" id="KW-0520">NAD</keyword>
<evidence type="ECO:0000256" key="4">
    <source>
        <dbReference type="ARBA" id="ARBA00023027"/>
    </source>
</evidence>
<protein>
    <recommendedName>
        <fullName evidence="6">Glutathione-regulated potassium-efflux system ancillary protein KefG</fullName>
    </recommendedName>
    <alternativeName>
        <fullName evidence="6">Putative quinone oxidoreductase KefG</fullName>
        <ecNumber evidence="6">1.6.5.2</ecNumber>
    </alternativeName>
</protein>
<keyword evidence="1 6" id="KW-1003">Cell membrane</keyword>
<dbReference type="GO" id="GO:1901381">
    <property type="term" value="P:positive regulation of potassium ion transmembrane transport"/>
    <property type="evidence" value="ECO:0007669"/>
    <property type="project" value="UniProtKB-UniRule"/>
</dbReference>
<dbReference type="Gene3D" id="3.40.50.360">
    <property type="match status" value="1"/>
</dbReference>
<gene>
    <name evidence="6" type="primary">kefG</name>
    <name evidence="8" type="ORF">OO7_03081</name>
</gene>
<evidence type="ECO:0000313" key="8">
    <source>
        <dbReference type="EMBL" id="EKT61037.1"/>
    </source>
</evidence>
<dbReference type="HOGENOM" id="CLU_058643_0_1_6"/>
<evidence type="ECO:0000256" key="6">
    <source>
        <dbReference type="HAMAP-Rule" id="MF_01415"/>
    </source>
</evidence>
<dbReference type="GO" id="GO:0050136">
    <property type="term" value="F:NADH dehydrogenase (quinone) (non-electrogenic) activity"/>
    <property type="evidence" value="ECO:0007669"/>
    <property type="project" value="RHEA"/>
</dbReference>
<proteinExistence type="inferred from homology"/>
<evidence type="ECO:0000256" key="3">
    <source>
        <dbReference type="ARBA" id="ARBA00023002"/>
    </source>
</evidence>
<dbReference type="GO" id="GO:0008753">
    <property type="term" value="F:NADPH dehydrogenase (quinone) activity"/>
    <property type="evidence" value="ECO:0007669"/>
    <property type="project" value="RHEA"/>
</dbReference>
<dbReference type="OrthoDB" id="9798454at2"/>
<comment type="similarity">
    <text evidence="6">Belongs to the NAD(P)H dehydrogenase (quinone) family. KefG subfamily.</text>
</comment>
<feature type="domain" description="Flavodoxin-like fold" evidence="7">
    <location>
        <begin position="6"/>
        <end position="172"/>
    </location>
</feature>
<reference evidence="8 9" key="1">
    <citation type="journal article" date="2012" name="BMC Genomics">
        <title>Comparative genomics of bacteria in the genus Providencia isolated from wild Drosophila melanogaster.</title>
        <authorList>
            <person name="Galac M.R."/>
            <person name="Lazzaro B.P."/>
        </authorList>
    </citation>
    <scope>NUCLEOTIDE SEQUENCE [LARGE SCALE GENOMIC DNA]</scope>
    <source>
        <strain evidence="8 9">DSM 19967</strain>
    </source>
</reference>
<keyword evidence="5 6" id="KW-0472">Membrane</keyword>
<dbReference type="HAMAP" id="MF_01415">
    <property type="entry name" value="K_H_efflux_KefG"/>
    <property type="match status" value="1"/>
</dbReference>
<dbReference type="GO" id="GO:0006813">
    <property type="term" value="P:potassium ion transport"/>
    <property type="evidence" value="ECO:0007669"/>
    <property type="project" value="InterPro"/>
</dbReference>
<dbReference type="AlphaFoldDB" id="K8WUC8"/>
<dbReference type="EC" id="1.6.5.2" evidence="6"/>
<dbReference type="GO" id="GO:0005886">
    <property type="term" value="C:plasma membrane"/>
    <property type="evidence" value="ECO:0007669"/>
    <property type="project" value="UniProtKB-SubCell"/>
</dbReference>
<dbReference type="Proteomes" id="UP000010290">
    <property type="component" value="Chromosome"/>
</dbReference>